<sequence>MDDSFIEGLPDTGDLYIDEGFVYEDMSFPHCSNSNSELNHAITDIGEAASLTETNPFTDVERSLIEGLHEITEISSDDDDEFRYGGLSFTQYSNNNNSELDHTIADVREAASSTETNPDIDIEKSFIEGLPDTLEICSDDDDDFRYRDMSFPPCSGNNSELYDGGSAVNDRPCELNVGGSAVNEPPALSETNSSSPTKTLDGVLDWVIDCYEDRGDLDQPLDNNPILSGQNNKDVSLPVSSIQYDGCVNDNSNDPESPFCSMQSSGYVDQNDTPNAYESQDPLSQHGGEGNASEPQGPMSQHGGEGNASETQGPLSQYGGGTSRDAEPSVFSRPIFNNTEMRQSLVLPPIRAEADFGVYFEGLMNNVHSMLAYAFARAEREDIVQIELHGEQLRGNVSAILNGPDDNLDVFEEGLFNTMQSNLVLLAESNMELVIQTVQSPRGGGPGKRLISKMLDNEIVKKKRRFLYVVQNSSNQLCFAINLAMLLNDNLNDYEGIERGKEIQKRAGLTDHTAVTFSDIDKFEDILKCKIVVFYRSNDDDRTLCKFQTDTPKRDKTVFLFLFQNHYYGVKNLKGFLGSSYVCEHCYTGYSSQWSHSCTGHCYVCLDPSCTQDEFKPIFCKDCNKTCRTAGCHSRHKEQKQRLTNLASNCDLHKKCVDCRLSYYTPKSTADKTHKCMTKKCKTCWEKLPSASKVECEAHLCYIGVLPKETEYNDNIVFYDFETMAGADGVHIPFLVCTKTLRGEIWVGEGVNCAQQFLTHFRRTKFKNATFIAHNARGFDSYFIINAMIAQGLKPPLTMQGSKVISFTDKDFGQKYIDSLSFLSMRLADMPKALGFGDKIKGYFPHGFSSKANLSYIGPYPPAHCYGVERMTTGEKSDFFTWYETVRQGIFDFREQAMLYCKNDVDILAQGATLFRKGFLGETGVDPFSRSTIASACMKVFTTNFLSPKTLAIPPPDDYRRENKTYSDAGVQWLEWVAQTEGVFIQHALNEGEKRVGRFVVDGFAEVNGEKIVWEFLGCFYHGCPSCYKGHEKNPLLGDTFEHLHAVSEAKLHELQSVHKARVNVMREHTWVEMKKSNQDLKAFLRVYKAPEPLTPRDALYGGRTCTVKLRHTAAADELVHYCDFTSLYPFVNCTGIYPLGHPQIIFRDFKDPRSYFGLIKATVEPPRGLYFPVLPHRTAAGKLVFTLCRTCAEFNNQQGPCMHSKEERALTGVWVTTEFTKALDMGYKMTEITEVWHFEKKSDSIFVDYIHTFMKGKQEASGYPSEATDDESRQKYVADYHAKQGILLDADKIKSNPAKRQVAKLCLNSFWGKFAQRNNLTQTKIVTKTEEFLNLLFSAKHKVKYFSFLNNRTALVQWCYGDNCYSTPNKVDNIFIAAFTTAYARLKLYSELEKLQHRVFYYDTDSIIYVTRQGESPLPMGVYLGDLTDELGGDTIKEFVSAGPKSYAYQTKNQKKVVMRVKGITQTHECCERVNFDSLADLVEGYVQNTERGRVIEVPQHNIVRNKEAFTLRNVSFTKKFRVVFDKRRLLAGGNTLPFGY</sequence>
<gene>
    <name evidence="1" type="ORF">KUCAC02_020842</name>
</gene>
<accession>A0ACB9XFL0</accession>
<evidence type="ECO:0000313" key="2">
    <source>
        <dbReference type="Proteomes" id="UP001057452"/>
    </source>
</evidence>
<dbReference type="EMBL" id="CM043790">
    <property type="protein sequence ID" value="KAI4825144.1"/>
    <property type="molecule type" value="Genomic_DNA"/>
</dbReference>
<protein>
    <submittedName>
        <fullName evidence="1">Uncharacterized protein</fullName>
    </submittedName>
</protein>
<proteinExistence type="predicted"/>
<comment type="caution">
    <text evidence="1">The sequence shown here is derived from an EMBL/GenBank/DDBJ whole genome shotgun (WGS) entry which is preliminary data.</text>
</comment>
<organism evidence="1 2">
    <name type="scientific">Chaenocephalus aceratus</name>
    <name type="common">Blackfin icefish</name>
    <name type="synonym">Chaenichthys aceratus</name>
    <dbReference type="NCBI Taxonomy" id="36190"/>
    <lineage>
        <taxon>Eukaryota</taxon>
        <taxon>Metazoa</taxon>
        <taxon>Chordata</taxon>
        <taxon>Craniata</taxon>
        <taxon>Vertebrata</taxon>
        <taxon>Euteleostomi</taxon>
        <taxon>Actinopterygii</taxon>
        <taxon>Neopterygii</taxon>
        <taxon>Teleostei</taxon>
        <taxon>Neoteleostei</taxon>
        <taxon>Acanthomorphata</taxon>
        <taxon>Eupercaria</taxon>
        <taxon>Perciformes</taxon>
        <taxon>Notothenioidei</taxon>
        <taxon>Channichthyidae</taxon>
        <taxon>Chaenocephalus</taxon>
    </lineage>
</organism>
<name>A0ACB9XFL0_CHAAC</name>
<keyword evidence="2" id="KW-1185">Reference proteome</keyword>
<dbReference type="Proteomes" id="UP001057452">
    <property type="component" value="Chromosome 6"/>
</dbReference>
<evidence type="ECO:0000313" key="1">
    <source>
        <dbReference type="EMBL" id="KAI4825144.1"/>
    </source>
</evidence>
<reference evidence="1" key="1">
    <citation type="submission" date="2022-05" db="EMBL/GenBank/DDBJ databases">
        <title>Chromosome-level genome of Chaenocephalus aceratus.</title>
        <authorList>
            <person name="Park H."/>
        </authorList>
    </citation>
    <scope>NUCLEOTIDE SEQUENCE</scope>
    <source>
        <strain evidence="1">KU_202001</strain>
    </source>
</reference>